<feature type="transmembrane region" description="Helical" evidence="1">
    <location>
        <begin position="198"/>
        <end position="216"/>
    </location>
</feature>
<reference evidence="2 3" key="1">
    <citation type="submission" date="2019-06" db="EMBL/GenBank/DDBJ databases">
        <title>Sequencing the genomes of 1000 actinobacteria strains.</title>
        <authorList>
            <person name="Klenk H.-P."/>
        </authorList>
    </citation>
    <scope>NUCLEOTIDE SEQUENCE [LARGE SCALE GENOMIC DNA]</scope>
    <source>
        <strain evidence="2 3">DSM 12362</strain>
    </source>
</reference>
<dbReference type="EMBL" id="VFPU01000001">
    <property type="protein sequence ID" value="TQM95927.1"/>
    <property type="molecule type" value="Genomic_DNA"/>
</dbReference>
<protein>
    <submittedName>
        <fullName evidence="2">Uncharacterized protein</fullName>
    </submittedName>
</protein>
<keyword evidence="1" id="KW-1133">Transmembrane helix</keyword>
<sequence length="225" mass="24445">MVFNGRSDSGPWTKRVRIDRSRTQAAVDGTKGDGTDLVSIVNAQLDRCAAEIARRSTTQQTIQAGAISAAAGLGAAVIGGFTPLVLLLLPIISVSLGSQWLDHHRTIGRIGTYAAEELEPALHRRMASVPAAPQLWEGYWRQRQTRRTSKHIWAIPVLTIFYGLPILALAIAIPSALLHPAEAAPENLPTFSIGTWPRVLWGFGVLLTVHGLYTAWRTLFPRTGA</sequence>
<keyword evidence="1" id="KW-0472">Membrane</keyword>
<dbReference type="RefSeq" id="WP_141817617.1">
    <property type="nucleotide sequence ID" value="NZ_BAAAIL010000003.1"/>
</dbReference>
<gene>
    <name evidence="2" type="ORF">FB476_0778</name>
</gene>
<feature type="transmembrane region" description="Helical" evidence="1">
    <location>
        <begin position="152"/>
        <end position="178"/>
    </location>
</feature>
<evidence type="ECO:0000313" key="2">
    <source>
        <dbReference type="EMBL" id="TQM95927.1"/>
    </source>
</evidence>
<keyword evidence="3" id="KW-1185">Reference proteome</keyword>
<feature type="transmembrane region" description="Helical" evidence="1">
    <location>
        <begin position="66"/>
        <end position="89"/>
    </location>
</feature>
<comment type="caution">
    <text evidence="2">The sequence shown here is derived from an EMBL/GenBank/DDBJ whole genome shotgun (WGS) entry which is preliminary data.</text>
</comment>
<keyword evidence="1" id="KW-0812">Transmembrane</keyword>
<name>A0A543KLI1_9MICO</name>
<accession>A0A543KLI1</accession>
<evidence type="ECO:0000313" key="3">
    <source>
        <dbReference type="Proteomes" id="UP000315133"/>
    </source>
</evidence>
<dbReference type="AlphaFoldDB" id="A0A543KLI1"/>
<organism evidence="2 3">
    <name type="scientific">Ornithinimicrobium humiphilum</name>
    <dbReference type="NCBI Taxonomy" id="125288"/>
    <lineage>
        <taxon>Bacteria</taxon>
        <taxon>Bacillati</taxon>
        <taxon>Actinomycetota</taxon>
        <taxon>Actinomycetes</taxon>
        <taxon>Micrococcales</taxon>
        <taxon>Ornithinimicrobiaceae</taxon>
        <taxon>Ornithinimicrobium</taxon>
    </lineage>
</organism>
<evidence type="ECO:0000256" key="1">
    <source>
        <dbReference type="SAM" id="Phobius"/>
    </source>
</evidence>
<dbReference type="Proteomes" id="UP000315133">
    <property type="component" value="Unassembled WGS sequence"/>
</dbReference>
<proteinExistence type="predicted"/>